<dbReference type="InterPro" id="IPR040108">
    <property type="entry name" value="Laa1/Sip1/HEATR5"/>
</dbReference>
<dbReference type="GO" id="GO:0005794">
    <property type="term" value="C:Golgi apparatus"/>
    <property type="evidence" value="ECO:0007669"/>
    <property type="project" value="TreeGrafter"/>
</dbReference>
<feature type="compositionally biased region" description="Polar residues" evidence="2">
    <location>
        <begin position="2153"/>
        <end position="2162"/>
    </location>
</feature>
<dbReference type="InterPro" id="IPR011989">
    <property type="entry name" value="ARM-like"/>
</dbReference>
<dbReference type="PANTHER" id="PTHR21663">
    <property type="entry name" value="HYPOTHETICAL HEAT DOMAIN-CONTAINING"/>
    <property type="match status" value="1"/>
</dbReference>
<evidence type="ECO:0000256" key="1">
    <source>
        <dbReference type="ARBA" id="ARBA00008304"/>
    </source>
</evidence>
<dbReference type="InterPro" id="IPR016024">
    <property type="entry name" value="ARM-type_fold"/>
</dbReference>
<dbReference type="Proteomes" id="UP000274822">
    <property type="component" value="Unassembled WGS sequence"/>
</dbReference>
<dbReference type="GO" id="GO:0005829">
    <property type="term" value="C:cytosol"/>
    <property type="evidence" value="ECO:0007669"/>
    <property type="project" value="GOC"/>
</dbReference>
<dbReference type="InterPro" id="IPR046837">
    <property type="entry name" value="Laa1/Sip1/HEATR5-like_HEAT"/>
</dbReference>
<reference evidence="3 4" key="1">
    <citation type="journal article" date="2018" name="New Phytol.">
        <title>Phylogenomics of Endogonaceae and evolution of mycorrhizas within Mucoromycota.</title>
        <authorList>
            <person name="Chang Y."/>
            <person name="Desiro A."/>
            <person name="Na H."/>
            <person name="Sandor L."/>
            <person name="Lipzen A."/>
            <person name="Clum A."/>
            <person name="Barry K."/>
            <person name="Grigoriev I.V."/>
            <person name="Martin F.M."/>
            <person name="Stajich J.E."/>
            <person name="Smith M.E."/>
            <person name="Bonito G."/>
            <person name="Spatafora J.W."/>
        </authorList>
    </citation>
    <scope>NUCLEOTIDE SEQUENCE [LARGE SCALE GENOMIC DNA]</scope>
    <source>
        <strain evidence="3 4">AD002</strain>
    </source>
</reference>
<comment type="caution">
    <text evidence="3">The sequence shown here is derived from an EMBL/GenBank/DDBJ whole genome shotgun (WGS) entry which is preliminary data.</text>
</comment>
<organism evidence="3 4">
    <name type="scientific">Jimgerdemannia flammicorona</name>
    <dbReference type="NCBI Taxonomy" id="994334"/>
    <lineage>
        <taxon>Eukaryota</taxon>
        <taxon>Fungi</taxon>
        <taxon>Fungi incertae sedis</taxon>
        <taxon>Mucoromycota</taxon>
        <taxon>Mucoromycotina</taxon>
        <taxon>Endogonomycetes</taxon>
        <taxon>Endogonales</taxon>
        <taxon>Endogonaceae</taxon>
        <taxon>Jimgerdemannia</taxon>
    </lineage>
</organism>
<dbReference type="Gene3D" id="1.25.10.10">
    <property type="entry name" value="Leucine-rich Repeat Variant"/>
    <property type="match status" value="3"/>
</dbReference>
<feature type="compositionally biased region" description="Low complexity" evidence="2">
    <location>
        <begin position="272"/>
        <end position="292"/>
    </location>
</feature>
<dbReference type="PANTHER" id="PTHR21663:SF0">
    <property type="entry name" value="HEAT REPEAT-CONTAINING PROTEIN 5B"/>
    <property type="match status" value="1"/>
</dbReference>
<proteinExistence type="inferred from homology"/>
<feature type="region of interest" description="Disordered" evidence="2">
    <location>
        <begin position="2134"/>
        <end position="2162"/>
    </location>
</feature>
<dbReference type="GO" id="GO:0042147">
    <property type="term" value="P:retrograde transport, endosome to Golgi"/>
    <property type="evidence" value="ECO:0007669"/>
    <property type="project" value="TreeGrafter"/>
</dbReference>
<dbReference type="SUPFAM" id="SSF48371">
    <property type="entry name" value="ARM repeat"/>
    <property type="match status" value="2"/>
</dbReference>
<gene>
    <name evidence="3" type="ORF">BC938DRAFT_477396</name>
</gene>
<keyword evidence="4" id="KW-1185">Reference proteome</keyword>
<dbReference type="GO" id="GO:0006897">
    <property type="term" value="P:endocytosis"/>
    <property type="evidence" value="ECO:0007669"/>
    <property type="project" value="TreeGrafter"/>
</dbReference>
<dbReference type="Pfam" id="PF25468">
    <property type="entry name" value="HEAT_HEATR5A"/>
    <property type="match status" value="1"/>
</dbReference>
<sequence length="2162" mass="235916">MSAQVIQQPPDAFTFDEQKLLAAGAADKQEIFLFQWLAHLERELKTVNQDVLRRSQYVLEKTLLRITALSSVKPRRPIRRLLARAFVLLYTRGETRTLFDTVTALHSLVNAGKNVEKEAKVAAVHCIGVLMEHVGNKIISLFPETASIFLKVIKNSSQPLIMRLETINSLTMLFKGAGKAASDQTIKDVGKQLKAGLTDKAMVIRVASTECMQATYQHANHPLTTHDVELLLPMLFKTFDGSTFTVRRAIASLCATILALTQTTTAVDIAKTGSSKRASGTGSSSSPALSGSVVANGDGDSGVAPERSLMTPEEMLAHLSTTYNRIGVSRETRTGVIEIYASLFINLGTKWAEQHYATITRHLLVELADNARNTATKYDALSAREHVAFLLHDVIGKRLLSEQGQAAAVRVLITDWIKNWPALMPNQTTPSKWIIVCAVNECSALLWALGGAANTVQDLLVDPLLTLLAHTSFSVQVATAWCLRCLCLALPNNLPQLLPKVLKLLEKDLSNLSNTTASPDLHKRIIGYAHAAAAIMAVIPARSLYVSFDLSARAFALATQLLKNTHKDPKFAAVQIQTAWILVGSLMCLGPNLVKLHLPQLLLLWKTALPKPTGKETNSLRTDAEWSALFHAREHAIASIYSFLAHNARHLVTLDIAKRLVALLNNTLAFLSAAPATLSSPTPSATLPYSLKLSDQNYSLRRRIYQCFVAIRPPSAYDSLYSSLLRGCLTVFADPDKIVPSAASPQVVGASAPGTFVSVWSVADGHGFGVTSKMQGYYVDVAPAADDRDDENNRAKDWMTRDRFRKVESQLDQPVIGSAEQDSLLIYTTFCVPSLNSGYRLARPVVPSTAYVDTSIELFATLFPIQTPPIQESTLEQILRLLRDPKLEKNSPKKMAVLVNVVVALLGALKTAMAASGKKGDGETAGIASGRVAQMAQEVLQEAIIHPDAYVRNAASDALGRLTSIIGSSLIASQIQFLVDQVVNNRDPDARAGSALALGSIYSHVGGMAASVHLKTIVGILLSLSSDPHPVVHAWALDALASTVGAAGLMFSGYVNSTLALMAKLYLAETHEPGGPASGTSNAGMTIGFSAYQQFGRIIYELVGTLGPELQASSKVRELCLNMVEELKYEPDQRVTMEAIRCSQHFMMFAPQYVDMSSLIPFLQSQLTSTHLPLKKAAVTCLYQLVQRDVKVVFECSQPGLDDELFYLLDTDPSLSDVKDVIRSWLKQTAVDEPSMWVNITKKVMSRTGSAAPAPAQPTSAVGHVDLGFDGDADDDEGDDFDIDQGVDVPKTIHDLADAEGEPVNLDVPPRWRTQLFALQCLHQAIDQIAGSGIPEHFDLGMARKKRQQAGAGDFLVFRVGDLIKLAFSAATAHVNEMRLEGMTLLRDVLEKFAATPDPDFEDGVLLEQYSAQIGAALTPAFASDSSSEIVSAAVKVCAVYVGSGIVKELYQLGRVLRLLTSALEKCKDDSDVTAVGEVRDLSPHASVMVKLSVLNAWAELQVASTKQDYLTNVVEPYPLVITLACSWKKNHQRLYINCCIGALKDYARVRLESDIVALASSPEGFQAKSGGGFDSMYSAATKDVILPFYRRSWLKIMAAVASLVESKNEFMMGTLGENEFEEGDSPSDLFYVLFGLCIESLSRVSSSSGNSGDVIVLTICLEALKTFLRRSLAGGAFLPKAVFLELMNVFDRLVQTEGAKIQSIIVEIVQRLVQDYGAEYLCNDLEHDSSDLSDFDAVDRALDPDSFPSTAKLYYLLRLLINIFLQKIPSLSTRPVNTRSANRVISDDAVVLLGSSLDAIASLVAIAPIGYKTDLLAIALYVYTAILQDEKFQHNLAQRVLISVKNILEHFESSLSDDELSMLSSVINASIGTLLDEAIIDRNGNDANQVSETDVTMTKNALLASVLILTQCPGASTRVYSGQERFVDVIRKAFNNDSIPTALTALQCTRTLILLPSKKSNSPSAVELGRNMAKALIPHVVLYILSIKSSRHAAFGLGDPRMAVAEEAIKTLLMVLGVAEEEQSAFYCYYCYYYYYYALSSVTVILTTLFLLPIEHVVLSIVLPTLTVLLDDPPLTTPTSHLHEMAVPHILSLATSLPLVFKQAIVSVTQDTRIKLEAAVRHSVEATQQQQLRMQRKKEEEYERERREPTIQLKSNFGSFR</sequence>
<dbReference type="GO" id="GO:0030139">
    <property type="term" value="C:endocytic vesicle"/>
    <property type="evidence" value="ECO:0007669"/>
    <property type="project" value="TreeGrafter"/>
</dbReference>
<dbReference type="GO" id="GO:0016020">
    <property type="term" value="C:membrane"/>
    <property type="evidence" value="ECO:0007669"/>
    <property type="project" value="TreeGrafter"/>
</dbReference>
<comment type="similarity">
    <text evidence="1">Belongs to the HEATR5 family.</text>
</comment>
<evidence type="ECO:0000313" key="3">
    <source>
        <dbReference type="EMBL" id="RUS31629.1"/>
    </source>
</evidence>
<protein>
    <submittedName>
        <fullName evidence="3">Armadillo-type protein</fullName>
    </submittedName>
</protein>
<evidence type="ECO:0000313" key="4">
    <source>
        <dbReference type="Proteomes" id="UP000274822"/>
    </source>
</evidence>
<accession>A0A433QPE3</accession>
<feature type="compositionally biased region" description="Basic and acidic residues" evidence="2">
    <location>
        <begin position="2138"/>
        <end position="2150"/>
    </location>
</feature>
<feature type="region of interest" description="Disordered" evidence="2">
    <location>
        <begin position="272"/>
        <end position="306"/>
    </location>
</feature>
<dbReference type="GO" id="GO:0008104">
    <property type="term" value="P:intracellular protein localization"/>
    <property type="evidence" value="ECO:0007669"/>
    <property type="project" value="TreeGrafter"/>
</dbReference>
<name>A0A433QPE3_9FUNG</name>
<evidence type="ECO:0000256" key="2">
    <source>
        <dbReference type="SAM" id="MobiDB-lite"/>
    </source>
</evidence>
<dbReference type="Pfam" id="PF20210">
    <property type="entry name" value="Laa1_Sip1_HTR5"/>
    <property type="match status" value="1"/>
</dbReference>
<dbReference type="EMBL" id="RBNJ01002748">
    <property type="protein sequence ID" value="RUS31629.1"/>
    <property type="molecule type" value="Genomic_DNA"/>
</dbReference>